<evidence type="ECO:0000313" key="2">
    <source>
        <dbReference type="EMBL" id="QXB18793.1"/>
    </source>
</evidence>
<dbReference type="PANTHER" id="PTHR40396:SF1">
    <property type="entry name" value="ATPASE AAA-TYPE CORE DOMAIN-CONTAINING PROTEIN"/>
    <property type="match status" value="1"/>
</dbReference>
<protein>
    <submittedName>
        <fullName evidence="2">ATP-binding protein</fullName>
    </submittedName>
</protein>
<evidence type="ECO:0000313" key="3">
    <source>
        <dbReference type="Proteomes" id="UP000683520"/>
    </source>
</evidence>
<dbReference type="GeneID" id="92748816"/>
<reference evidence="2 3" key="1">
    <citation type="submission" date="2021-06" db="EMBL/GenBank/DDBJ databases">
        <title>FDA dAtabase for Regulatory Grade micrObial Sequences (FDA-ARGOS): Supporting development and validation of Infectious Disease Dx tests.</title>
        <authorList>
            <person name="Sproer C."/>
            <person name="Gronow S."/>
            <person name="Severitt S."/>
            <person name="Schroder I."/>
            <person name="Tallon L."/>
            <person name="Sadzewicz L."/>
            <person name="Zhao X."/>
            <person name="Boylan J."/>
            <person name="Ott S."/>
            <person name="Bowen H."/>
            <person name="Vavikolanu K."/>
            <person name="Mehta A."/>
            <person name="Aluvathingal J."/>
            <person name="Nadendla S."/>
            <person name="Lowell S."/>
            <person name="Myers T."/>
            <person name="Yan Y."/>
        </authorList>
    </citation>
    <scope>NUCLEOTIDE SEQUENCE [LARGE SCALE GENOMIC DNA]</scope>
    <source>
        <strain evidence="2 3">FDAARGOS 1425</strain>
    </source>
</reference>
<evidence type="ECO:0000259" key="1">
    <source>
        <dbReference type="Pfam" id="PF13304"/>
    </source>
</evidence>
<dbReference type="PANTHER" id="PTHR40396">
    <property type="entry name" value="ATPASE-LIKE PROTEIN"/>
    <property type="match status" value="1"/>
</dbReference>
<organism evidence="2 3">
    <name type="scientific">Corynebacterium coyleae</name>
    <dbReference type="NCBI Taxonomy" id="53374"/>
    <lineage>
        <taxon>Bacteria</taxon>
        <taxon>Bacillati</taxon>
        <taxon>Actinomycetota</taxon>
        <taxon>Actinomycetes</taxon>
        <taxon>Mycobacteriales</taxon>
        <taxon>Corynebacteriaceae</taxon>
        <taxon>Corynebacterium</taxon>
    </lineage>
</organism>
<accession>A0ABX8KYA9</accession>
<keyword evidence="3" id="KW-1185">Reference proteome</keyword>
<dbReference type="Pfam" id="PF13304">
    <property type="entry name" value="AAA_21"/>
    <property type="match status" value="1"/>
</dbReference>
<dbReference type="EMBL" id="CP077302">
    <property type="protein sequence ID" value="QXB18793.1"/>
    <property type="molecule type" value="Genomic_DNA"/>
</dbReference>
<dbReference type="Gene3D" id="3.40.50.300">
    <property type="entry name" value="P-loop containing nucleotide triphosphate hydrolases"/>
    <property type="match status" value="1"/>
</dbReference>
<keyword evidence="2" id="KW-0547">Nucleotide-binding</keyword>
<dbReference type="SUPFAM" id="SSF52540">
    <property type="entry name" value="P-loop containing nucleoside triphosphate hydrolases"/>
    <property type="match status" value="1"/>
</dbReference>
<sequence length="447" mass="50181">MLLDLTIGNFRSVYEPASINMVATREQVHRERCPELKRRYGKRVNPVAALFGANAAGKSTFVRALIVLRHIVTDPPRPSESMPYDPFKLKPEADTEPTSFEILFSVDDVIYEYILHYDAHRVVAERLTQYRSRDEVDIFERSGDEFYFPLLDKKESVYPNEVAQARALLASVPEKVPLASFASEANLSRFPQELRLGLFDVVLVFLQTVLVIPAGVIDRSSTMSFSEGWKEVITQIDAGITGVQAEPVPLSSIGMSAERGKEIDQLLRQYPDNPIDVELPAGRFTVRLEDGEMSAERISLMHSSGPGQSRALKWRDESDGTQSAARLLGFFSKLASAGTEAVLVVDELDRNFHTELSRALIGGFLANSNEDSRVQLLFTTHDLLLMDPELLRRDEIWVIEKDRFGQTQASVLSDFKGPRKVTDLRKSYLNGRFGGVPSIKPLEFPDE</sequence>
<proteinExistence type="predicted"/>
<name>A0ABX8KYA9_9CORY</name>
<dbReference type="InterPro" id="IPR027417">
    <property type="entry name" value="P-loop_NTPase"/>
</dbReference>
<keyword evidence="2" id="KW-0067">ATP-binding</keyword>
<dbReference type="RefSeq" id="WP_143028413.1">
    <property type="nucleotide sequence ID" value="NZ_CP047198.1"/>
</dbReference>
<feature type="domain" description="ATPase AAA-type core" evidence="1">
    <location>
        <begin position="47"/>
        <end position="387"/>
    </location>
</feature>
<gene>
    <name evidence="2" type="ORF">I6L55_01340</name>
</gene>
<dbReference type="InterPro" id="IPR003959">
    <property type="entry name" value="ATPase_AAA_core"/>
</dbReference>
<dbReference type="GO" id="GO:0005524">
    <property type="term" value="F:ATP binding"/>
    <property type="evidence" value="ECO:0007669"/>
    <property type="project" value="UniProtKB-KW"/>
</dbReference>
<dbReference type="Proteomes" id="UP000683520">
    <property type="component" value="Chromosome"/>
</dbReference>